<feature type="repeat" description="TPR" evidence="3">
    <location>
        <begin position="109"/>
        <end position="142"/>
    </location>
</feature>
<dbReference type="Pfam" id="PF13181">
    <property type="entry name" value="TPR_8"/>
    <property type="match status" value="1"/>
</dbReference>
<dbReference type="EMBL" id="CAJJDP010000090">
    <property type="protein sequence ID" value="CAD8187958.1"/>
    <property type="molecule type" value="Genomic_DNA"/>
</dbReference>
<dbReference type="PROSITE" id="PS50005">
    <property type="entry name" value="TPR"/>
    <property type="match status" value="8"/>
</dbReference>
<gene>
    <name evidence="5" type="ORF">POCTA_138.1.T0910154</name>
</gene>
<dbReference type="OMA" id="MNQSIFA"/>
<feature type="coiled-coil region" evidence="4">
    <location>
        <begin position="356"/>
        <end position="386"/>
    </location>
</feature>
<keyword evidence="6" id="KW-1185">Reference proteome</keyword>
<dbReference type="InterPro" id="IPR019734">
    <property type="entry name" value="TPR_rpt"/>
</dbReference>
<evidence type="ECO:0000256" key="2">
    <source>
        <dbReference type="ARBA" id="ARBA00022803"/>
    </source>
</evidence>
<feature type="repeat" description="TPR" evidence="3">
    <location>
        <begin position="41"/>
        <end position="74"/>
    </location>
</feature>
<evidence type="ECO:0008006" key="7">
    <source>
        <dbReference type="Google" id="ProtNLM"/>
    </source>
</evidence>
<sequence>MNQSIFAYGFLNNGLVYSKQGKFEKAIIEYNKAIEESPQYAAAYQNRANAYQGLMNFDEALRDYCMAIRINPQYSAAYFNRGLLFGKQGKFEEAIMDYTQYIKMVPDNAQAYNNRANAYQNQGNFNEAIKDYTKSIEINPNYAAAYNNRDFGNAYVNFGKFDEAISDCSKAIELQMINSDAFYIRGNAYKNYEKYQEAIIDYSRAVEINPQHSNAYYNRGLIYSDQKLFDKAILDYQRALEIMPAHPLYQFSLGFLYFSLKKFNQANQYFDSALENSSKVSLQQRLQFQLSKDKMLFLQQKVDILSSIYKELQIAQEVIFDLLTKSKISQTLHQYYQFKITDIENQLLEFVPTQSKENYVEILRKLKQLMEEIECLKIEIVKLKTSQIQGLQTLIQEIKQTNFLQQTQKFQIKELTEQLSPRRKLYHRSLFWHLFNYFNAVKLISEDLVVKNVGIHLAKASEILQKTEKLKEQVLGSVQYMSTIFNLLNSALDSVESMKKKQFESRIIALKQILQIFTSFPSEFECEIERDTLFMAYDINYYFEKDKTNSFSSYVDRISIFEFDFEQYSKNDCWKTGILHTLIILKYLIENFQEIILEYSFCAFKDILHRSIVGFNVEFLEKTKCQDKKVR</sequence>
<evidence type="ECO:0000256" key="3">
    <source>
        <dbReference type="PROSITE-ProRule" id="PRU00339"/>
    </source>
</evidence>
<feature type="repeat" description="TPR" evidence="3">
    <location>
        <begin position="145"/>
        <end position="178"/>
    </location>
</feature>
<keyword evidence="2 3" id="KW-0802">TPR repeat</keyword>
<dbReference type="AlphaFoldDB" id="A0A8S1WCE2"/>
<accession>A0A8S1WCE2</accession>
<dbReference type="OrthoDB" id="2017782at2759"/>
<feature type="repeat" description="TPR" evidence="3">
    <location>
        <begin position="247"/>
        <end position="280"/>
    </location>
</feature>
<dbReference type="InterPro" id="IPR050498">
    <property type="entry name" value="Ycf3"/>
</dbReference>
<name>A0A8S1WCE2_PAROT</name>
<protein>
    <recommendedName>
        <fullName evidence="7">Tetratricopeptide repeat protein</fullName>
    </recommendedName>
</protein>
<evidence type="ECO:0000256" key="4">
    <source>
        <dbReference type="SAM" id="Coils"/>
    </source>
</evidence>
<feature type="repeat" description="TPR" evidence="3">
    <location>
        <begin position="75"/>
        <end position="108"/>
    </location>
</feature>
<dbReference type="PROSITE" id="PS50293">
    <property type="entry name" value="TPR_REGION"/>
    <property type="match status" value="5"/>
</dbReference>
<feature type="repeat" description="TPR" evidence="3">
    <location>
        <begin position="213"/>
        <end position="246"/>
    </location>
</feature>
<comment type="caution">
    <text evidence="5">The sequence shown here is derived from an EMBL/GenBank/DDBJ whole genome shotgun (WGS) entry which is preliminary data.</text>
</comment>
<dbReference type="PANTHER" id="PTHR44858">
    <property type="entry name" value="TETRATRICOPEPTIDE REPEAT PROTEIN 6"/>
    <property type="match status" value="1"/>
</dbReference>
<evidence type="ECO:0000313" key="6">
    <source>
        <dbReference type="Proteomes" id="UP000683925"/>
    </source>
</evidence>
<dbReference type="Pfam" id="PF13414">
    <property type="entry name" value="TPR_11"/>
    <property type="match status" value="1"/>
</dbReference>
<evidence type="ECO:0000313" key="5">
    <source>
        <dbReference type="EMBL" id="CAD8187958.1"/>
    </source>
</evidence>
<keyword evidence="1" id="KW-0677">Repeat</keyword>
<dbReference type="SMART" id="SM00028">
    <property type="entry name" value="TPR"/>
    <property type="match status" value="8"/>
</dbReference>
<proteinExistence type="predicted"/>
<dbReference type="PANTHER" id="PTHR44858:SF1">
    <property type="entry name" value="UDP-N-ACETYLGLUCOSAMINE--PEPTIDE N-ACETYLGLUCOSAMINYLTRANSFERASE SPINDLY-RELATED"/>
    <property type="match status" value="1"/>
</dbReference>
<organism evidence="5 6">
    <name type="scientific">Paramecium octaurelia</name>
    <dbReference type="NCBI Taxonomy" id="43137"/>
    <lineage>
        <taxon>Eukaryota</taxon>
        <taxon>Sar</taxon>
        <taxon>Alveolata</taxon>
        <taxon>Ciliophora</taxon>
        <taxon>Intramacronucleata</taxon>
        <taxon>Oligohymenophorea</taxon>
        <taxon>Peniculida</taxon>
        <taxon>Parameciidae</taxon>
        <taxon>Paramecium</taxon>
    </lineage>
</organism>
<evidence type="ECO:0000256" key="1">
    <source>
        <dbReference type="ARBA" id="ARBA00022737"/>
    </source>
</evidence>
<dbReference type="Proteomes" id="UP000683925">
    <property type="component" value="Unassembled WGS sequence"/>
</dbReference>
<feature type="repeat" description="TPR" evidence="3">
    <location>
        <begin position="7"/>
        <end position="40"/>
    </location>
</feature>
<dbReference type="Pfam" id="PF00515">
    <property type="entry name" value="TPR_1"/>
    <property type="match status" value="4"/>
</dbReference>
<reference evidence="5" key="1">
    <citation type="submission" date="2021-01" db="EMBL/GenBank/DDBJ databases">
        <authorList>
            <consortium name="Genoscope - CEA"/>
            <person name="William W."/>
        </authorList>
    </citation>
    <scope>NUCLEOTIDE SEQUENCE</scope>
</reference>
<keyword evidence="4" id="KW-0175">Coiled coil</keyword>
<feature type="repeat" description="TPR" evidence="3">
    <location>
        <begin position="179"/>
        <end position="212"/>
    </location>
</feature>